<comment type="caution">
    <text evidence="7">The sequence shown here is derived from an EMBL/GenBank/DDBJ whole genome shotgun (WGS) entry which is preliminary data.</text>
</comment>
<feature type="transmembrane region" description="Helical" evidence="5">
    <location>
        <begin position="252"/>
        <end position="274"/>
    </location>
</feature>
<gene>
    <name evidence="7" type="ORF">OW763_03560</name>
</gene>
<feature type="transmembrane region" description="Helical" evidence="5">
    <location>
        <begin position="286"/>
        <end position="305"/>
    </location>
</feature>
<dbReference type="EMBL" id="JAPQER010000001">
    <property type="protein sequence ID" value="MCY6483434.1"/>
    <property type="molecule type" value="Genomic_DNA"/>
</dbReference>
<dbReference type="InterPro" id="IPR051328">
    <property type="entry name" value="T7SS_ABC-Transporter"/>
</dbReference>
<feature type="domain" description="ABC transmembrane type-2" evidence="6">
    <location>
        <begin position="142"/>
        <end position="365"/>
    </location>
</feature>
<proteinExistence type="predicted"/>
<evidence type="ECO:0000256" key="2">
    <source>
        <dbReference type="ARBA" id="ARBA00022692"/>
    </source>
</evidence>
<evidence type="ECO:0000256" key="4">
    <source>
        <dbReference type="ARBA" id="ARBA00023136"/>
    </source>
</evidence>
<organism evidence="7 8">
    <name type="scientific">Clostridium aestuarii</name>
    <dbReference type="NCBI Taxonomy" id="338193"/>
    <lineage>
        <taxon>Bacteria</taxon>
        <taxon>Bacillati</taxon>
        <taxon>Bacillota</taxon>
        <taxon>Clostridia</taxon>
        <taxon>Eubacteriales</taxon>
        <taxon>Clostridiaceae</taxon>
        <taxon>Clostridium</taxon>
    </lineage>
</organism>
<accession>A0ABT4CWR1</accession>
<dbReference type="InterPro" id="IPR013525">
    <property type="entry name" value="ABC2_TM"/>
</dbReference>
<feature type="transmembrane region" description="Helical" evidence="5">
    <location>
        <begin position="176"/>
        <end position="198"/>
    </location>
</feature>
<keyword evidence="4 5" id="KW-0472">Membrane</keyword>
<keyword evidence="8" id="KW-1185">Reference proteome</keyword>
<evidence type="ECO:0000256" key="5">
    <source>
        <dbReference type="SAM" id="Phobius"/>
    </source>
</evidence>
<reference evidence="7" key="1">
    <citation type="submission" date="2022-12" db="EMBL/GenBank/DDBJ databases">
        <authorList>
            <person name="Wang J."/>
        </authorList>
    </citation>
    <scope>NUCLEOTIDE SEQUENCE</scope>
    <source>
        <strain evidence="7">HY-45-18</strain>
    </source>
</reference>
<evidence type="ECO:0000313" key="8">
    <source>
        <dbReference type="Proteomes" id="UP001078443"/>
    </source>
</evidence>
<dbReference type="PROSITE" id="PS51012">
    <property type="entry name" value="ABC_TM2"/>
    <property type="match status" value="1"/>
</dbReference>
<dbReference type="PANTHER" id="PTHR43077">
    <property type="entry name" value="TRANSPORT PERMEASE YVFS-RELATED"/>
    <property type="match status" value="1"/>
</dbReference>
<dbReference type="InterPro" id="IPR047817">
    <property type="entry name" value="ABC2_TM_bact-type"/>
</dbReference>
<keyword evidence="2 5" id="KW-0812">Transmembrane</keyword>
<feature type="transmembrane region" description="Helical" evidence="5">
    <location>
        <begin position="340"/>
        <end position="360"/>
    </location>
</feature>
<comment type="subcellular location">
    <subcellularLocation>
        <location evidence="1">Membrane</location>
        <topology evidence="1">Multi-pass membrane protein</topology>
    </subcellularLocation>
</comment>
<dbReference type="Gene3D" id="3.40.1710.10">
    <property type="entry name" value="abc type-2 transporter like domain"/>
    <property type="match status" value="1"/>
</dbReference>
<sequence>MTIFTNNLKRIFKSKSNIIFMVIFPIVLIIFFIGANSGESKFSIGVVDNDNTKLTKLLVKQLEKGNEVNDLKESQIKKSLINLKNDYVIQIPKGFTKDLIEGKDVNIKAYAINETNAYMAPKFSIESFVGAAKTIGKSCGKNETLFYKAMDKYKEGVFEVKYENMDNSKVSKKNTLLALGFLVFNMMMLGVNIIPIILKDKKTKVYYRIFTGPIKARSYTLQNLLSFLVVLIIQIAIIFGFMIKVFNMKFPSVINMFLLFVIFSIFVAAFALFICDNSKDMRRASIISTLTVTPMAMLGGCFWPRGIMPQTLQNISKFIPVTWMLSAANKLMYNESLYSVLQEILVLFLFTIIFMLLVSWRKKDIIN</sequence>
<feature type="transmembrane region" description="Helical" evidence="5">
    <location>
        <begin position="224"/>
        <end position="246"/>
    </location>
</feature>
<name>A0ABT4CWR1_9CLOT</name>
<protein>
    <submittedName>
        <fullName evidence="7">ABC transporter permease</fullName>
    </submittedName>
</protein>
<evidence type="ECO:0000313" key="7">
    <source>
        <dbReference type="EMBL" id="MCY6483434.1"/>
    </source>
</evidence>
<evidence type="ECO:0000259" key="6">
    <source>
        <dbReference type="PROSITE" id="PS51012"/>
    </source>
</evidence>
<keyword evidence="3 5" id="KW-1133">Transmembrane helix</keyword>
<dbReference type="PANTHER" id="PTHR43077:SF10">
    <property type="entry name" value="TRANSPORT PERMEASE PROTEIN"/>
    <property type="match status" value="1"/>
</dbReference>
<evidence type="ECO:0000256" key="1">
    <source>
        <dbReference type="ARBA" id="ARBA00004141"/>
    </source>
</evidence>
<evidence type="ECO:0000256" key="3">
    <source>
        <dbReference type="ARBA" id="ARBA00022989"/>
    </source>
</evidence>
<dbReference type="Pfam" id="PF12698">
    <property type="entry name" value="ABC2_membrane_3"/>
    <property type="match status" value="1"/>
</dbReference>
<dbReference type="RefSeq" id="WP_268039682.1">
    <property type="nucleotide sequence ID" value="NZ_JAPQER010000001.1"/>
</dbReference>
<dbReference type="Proteomes" id="UP001078443">
    <property type="component" value="Unassembled WGS sequence"/>
</dbReference>
<feature type="transmembrane region" description="Helical" evidence="5">
    <location>
        <begin position="18"/>
        <end position="35"/>
    </location>
</feature>